<dbReference type="PANTHER" id="PTHR33525">
    <property type="match status" value="1"/>
</dbReference>
<dbReference type="Gene3D" id="1.10.3210.10">
    <property type="entry name" value="Hypothetical protein af1432"/>
    <property type="match status" value="1"/>
</dbReference>
<dbReference type="InterPro" id="IPR052340">
    <property type="entry name" value="RNase_Y/CdgJ"/>
</dbReference>
<evidence type="ECO:0000313" key="3">
    <source>
        <dbReference type="EMBL" id="PXF33228.1"/>
    </source>
</evidence>
<dbReference type="PROSITE" id="PS51833">
    <property type="entry name" value="HDOD"/>
    <property type="match status" value="1"/>
</dbReference>
<dbReference type="InterPro" id="IPR035919">
    <property type="entry name" value="EAL_sf"/>
</dbReference>
<dbReference type="SMART" id="SM00052">
    <property type="entry name" value="EAL"/>
    <property type="match status" value="1"/>
</dbReference>
<accession>A0ABX5M6C5</accession>
<organism evidence="3 4">
    <name type="scientific">Pokkaliibacter plantistimulans</name>
    <dbReference type="NCBI Taxonomy" id="1635171"/>
    <lineage>
        <taxon>Bacteria</taxon>
        <taxon>Pseudomonadati</taxon>
        <taxon>Pseudomonadota</taxon>
        <taxon>Gammaproteobacteria</taxon>
        <taxon>Oceanospirillales</taxon>
        <taxon>Balneatrichaceae</taxon>
        <taxon>Pokkaliibacter</taxon>
    </lineage>
</organism>
<dbReference type="RefSeq" id="WP_110185553.1">
    <property type="nucleotide sequence ID" value="NZ_CP177354.1"/>
</dbReference>
<evidence type="ECO:0000259" key="1">
    <source>
        <dbReference type="PROSITE" id="PS50883"/>
    </source>
</evidence>
<reference evidence="3 4" key="1">
    <citation type="submission" date="2015-03" db="EMBL/GenBank/DDBJ databases">
        <authorList>
            <person name="Krishnan R."/>
            <person name="Midha S."/>
            <person name="Patil P.B."/>
            <person name="Rameshkumar N."/>
        </authorList>
    </citation>
    <scope>NUCLEOTIDE SEQUENCE [LARGE SCALE GENOMIC DNA]</scope>
    <source>
        <strain evidence="3 4">L1E11</strain>
    </source>
</reference>
<dbReference type="InterPro" id="IPR001633">
    <property type="entry name" value="EAL_dom"/>
</dbReference>
<dbReference type="Proteomes" id="UP000248090">
    <property type="component" value="Unassembled WGS sequence"/>
</dbReference>
<dbReference type="PROSITE" id="PS50883">
    <property type="entry name" value="EAL"/>
    <property type="match status" value="1"/>
</dbReference>
<evidence type="ECO:0000259" key="2">
    <source>
        <dbReference type="PROSITE" id="PS51833"/>
    </source>
</evidence>
<dbReference type="SUPFAM" id="SSF141868">
    <property type="entry name" value="EAL domain-like"/>
    <property type="match status" value="1"/>
</dbReference>
<dbReference type="SUPFAM" id="SSF109604">
    <property type="entry name" value="HD-domain/PDEase-like"/>
    <property type="match status" value="1"/>
</dbReference>
<dbReference type="PIRSF" id="PIRSF003180">
    <property type="entry name" value="DiGMPpdiest_YuxH"/>
    <property type="match status" value="1"/>
</dbReference>
<name>A0ABX5M6C5_9GAMM</name>
<evidence type="ECO:0008006" key="5">
    <source>
        <dbReference type="Google" id="ProtNLM"/>
    </source>
</evidence>
<dbReference type="Pfam" id="PF00563">
    <property type="entry name" value="EAL"/>
    <property type="match status" value="1"/>
</dbReference>
<dbReference type="PANTHER" id="PTHR33525:SF4">
    <property type="entry name" value="CYCLIC DI-GMP PHOSPHODIESTERASE CDGJ"/>
    <property type="match status" value="1"/>
</dbReference>
<comment type="caution">
    <text evidence="3">The sequence shown here is derived from an EMBL/GenBank/DDBJ whole genome shotgun (WGS) entry which is preliminary data.</text>
</comment>
<feature type="domain" description="HDOD" evidence="2">
    <location>
        <begin position="205"/>
        <end position="387"/>
    </location>
</feature>
<dbReference type="Pfam" id="PF08668">
    <property type="entry name" value="HDOD"/>
    <property type="match status" value="1"/>
</dbReference>
<evidence type="ECO:0000313" key="4">
    <source>
        <dbReference type="Proteomes" id="UP000248090"/>
    </source>
</evidence>
<dbReference type="EMBL" id="LAPT01000001">
    <property type="protein sequence ID" value="PXF33228.1"/>
    <property type="molecule type" value="Genomic_DNA"/>
</dbReference>
<dbReference type="InterPro" id="IPR013976">
    <property type="entry name" value="HDOD"/>
</dbReference>
<dbReference type="InterPro" id="IPR014408">
    <property type="entry name" value="dGMP_Pdiesterase_EAL/HD-GYP"/>
</dbReference>
<sequence>MGGAYNVLIARQPIFDAKLRICGYELLFRSQQDQHQALFDDPDGATRDVIINNFMAIWDTGSKNRVFLPAYINLGRQFILSHQIPDLPRDQVVLEVLENAGFDQLLFDALVLLKKDGYTLALDDFVYTPSKKPFVQLADIIKLDVLALGIEEVGRQIELLKPFGKRILAEKVETADELEQCKVLGCHLFQGYFLSRPTLTKGKRIPASASVLLRTLDALSKGAGSAEIEQIIRMDPGLTYKLLRLINSAQFAFVREITTVRETVNLLGRIAMKKWLTMLLTVCNEQCISEQIVLALTRARMCELLAEQKGEDTADAFILGILSSLEMLYGVSISQILQDLPLDERLAKGMKGVGALGELLLITRAYEREQWNMVERLAKAPYDPGVAYMESVGWAGKMAAGLA</sequence>
<gene>
    <name evidence="3" type="ORF">WH50_00490</name>
</gene>
<proteinExistence type="predicted"/>
<keyword evidence="4" id="KW-1185">Reference proteome</keyword>
<protein>
    <recommendedName>
        <fullName evidence="5">HDOD domain-containing protein</fullName>
    </recommendedName>
</protein>
<feature type="domain" description="EAL" evidence="1">
    <location>
        <begin position="1"/>
        <end position="211"/>
    </location>
</feature>
<dbReference type="Gene3D" id="3.20.20.450">
    <property type="entry name" value="EAL domain"/>
    <property type="match status" value="1"/>
</dbReference>